<dbReference type="Proteomes" id="UP001474120">
    <property type="component" value="Unassembled WGS sequence"/>
</dbReference>
<dbReference type="Gene3D" id="3.40.50.2020">
    <property type="match status" value="1"/>
</dbReference>
<comment type="caution">
    <text evidence="2">The sequence shown here is derived from an EMBL/GenBank/DDBJ whole genome shotgun (WGS) entry which is preliminary data.</text>
</comment>
<protein>
    <submittedName>
        <fullName evidence="2">ComF family protein</fullName>
    </submittedName>
</protein>
<dbReference type="SUPFAM" id="SSF53271">
    <property type="entry name" value="PRTase-like"/>
    <property type="match status" value="1"/>
</dbReference>
<gene>
    <name evidence="2" type="ORF">AABB81_05790</name>
</gene>
<dbReference type="RefSeq" id="WP_342159222.1">
    <property type="nucleotide sequence ID" value="NZ_JBCDNA010000001.1"/>
</dbReference>
<evidence type="ECO:0000256" key="1">
    <source>
        <dbReference type="ARBA" id="ARBA00008007"/>
    </source>
</evidence>
<dbReference type="CDD" id="cd06223">
    <property type="entry name" value="PRTases_typeI"/>
    <property type="match status" value="1"/>
</dbReference>
<dbReference type="EMBL" id="JBCDNA010000001">
    <property type="protein sequence ID" value="MEL4455399.1"/>
    <property type="molecule type" value="Genomic_DNA"/>
</dbReference>
<dbReference type="InterPro" id="IPR051910">
    <property type="entry name" value="ComF/GntX_DNA_util-trans"/>
</dbReference>
<reference evidence="2 3" key="1">
    <citation type="submission" date="2024-04" db="EMBL/GenBank/DDBJ databases">
        <title>whole genome sequencing of Lutimonas vermicola strain IMCC1616.</title>
        <authorList>
            <person name="Bae S.S."/>
        </authorList>
    </citation>
    <scope>NUCLEOTIDE SEQUENCE [LARGE SCALE GENOMIC DNA]</scope>
    <source>
        <strain evidence="2 3">IMCC1616</strain>
    </source>
</reference>
<proteinExistence type="inferred from homology"/>
<evidence type="ECO:0000313" key="3">
    <source>
        <dbReference type="Proteomes" id="UP001474120"/>
    </source>
</evidence>
<dbReference type="PANTHER" id="PTHR47505">
    <property type="entry name" value="DNA UTILIZATION PROTEIN YHGH"/>
    <property type="match status" value="1"/>
</dbReference>
<dbReference type="InterPro" id="IPR029057">
    <property type="entry name" value="PRTase-like"/>
</dbReference>
<organism evidence="2 3">
    <name type="scientific">Lutimonas vermicola</name>
    <dbReference type="NCBI Taxonomy" id="414288"/>
    <lineage>
        <taxon>Bacteria</taxon>
        <taxon>Pseudomonadati</taxon>
        <taxon>Bacteroidota</taxon>
        <taxon>Flavobacteriia</taxon>
        <taxon>Flavobacteriales</taxon>
        <taxon>Flavobacteriaceae</taxon>
        <taxon>Lutimonas</taxon>
    </lineage>
</organism>
<dbReference type="InterPro" id="IPR000836">
    <property type="entry name" value="PRTase_dom"/>
</dbReference>
<sequence length="229" mass="26387">MLNFLTGLFDLFFPEVCLNCNELLQIKGRYVCFYCLSEMPLTHFSFMPGNTVETTFKGRVPVKAATSLLYFEKKSLVQKLMHSLKYRQQPHIGVFLGKWLGEEMLISKRFKKIDLVVPVPLHPNRQKKRGYNQVMLFAETLSVQLNAELRPEVLVKIADRRTQTHKGRLERISHTRGDYKIKYRQSLKNKHILLVDDIITTGATLEACSIELLHVPGVQLSFASMAFTI</sequence>
<name>A0ABU9L158_9FLAO</name>
<dbReference type="PANTHER" id="PTHR47505:SF1">
    <property type="entry name" value="DNA UTILIZATION PROTEIN YHGH"/>
    <property type="match status" value="1"/>
</dbReference>
<accession>A0ABU9L158</accession>
<comment type="similarity">
    <text evidence="1">Belongs to the ComF/GntX family.</text>
</comment>
<keyword evidence="3" id="KW-1185">Reference proteome</keyword>
<evidence type="ECO:0000313" key="2">
    <source>
        <dbReference type="EMBL" id="MEL4455399.1"/>
    </source>
</evidence>